<keyword evidence="2" id="KW-1185">Reference proteome</keyword>
<dbReference type="InterPro" id="IPR044924">
    <property type="entry name" value="HAD-SF_hydro_IA_REG-2-like_cap"/>
</dbReference>
<protein>
    <submittedName>
        <fullName evidence="1">Uncharacterized protein</fullName>
    </submittedName>
</protein>
<dbReference type="InterPro" id="IPR023214">
    <property type="entry name" value="HAD_sf"/>
</dbReference>
<dbReference type="InterPro" id="IPR036412">
    <property type="entry name" value="HAD-like_sf"/>
</dbReference>
<dbReference type="RefSeq" id="XP_043047289.1">
    <property type="nucleotide sequence ID" value="XM_043193620.1"/>
</dbReference>
<name>A0A9P7V5G6_9ASCO</name>
<sequence length="332" mass="38262">MFKQLTRGGLIQRYRNMSTHSSLISDPFKHDPTKVIRESNHEFDKPLFISFDLFGTIYHPKVPVPEQYHGVARDLGVTHKSVSELESRFPLVFQTMSAKYPNYGKGQLANLEAWWLELIAEVFEMDRSDPQCQKLCEQLVKHFTTSEAYGVYDDVVPTLRKLQQEGINIVASSNSDPLSLKILQNLGLNEFFNDGNVYLSYNMEARKPDRQFYFQMAKNAMAVRYNTKFNGQMLERCWHVGDSEQEDYIGSIKAGWNGILLDRSRTTEYFDLGLKRAQKEKQYDYCYTSQQQEEMRATSASATPTDPGYRIFANNRVVMSSLSNLIPLFGLT</sequence>
<dbReference type="PANTHER" id="PTHR46191:SF2">
    <property type="entry name" value="HALOACID DEHALOGENASE-LIKE HYDROLASE DOMAIN-CONTAINING PROTEIN 3"/>
    <property type="match status" value="1"/>
</dbReference>
<dbReference type="GeneID" id="66116247"/>
<dbReference type="OrthoDB" id="444127at2759"/>
<dbReference type="Pfam" id="PF00702">
    <property type="entry name" value="Hydrolase"/>
    <property type="match status" value="1"/>
</dbReference>
<comment type="caution">
    <text evidence="1">The sequence shown here is derived from an EMBL/GenBank/DDBJ whole genome shotgun (WGS) entry which is preliminary data.</text>
</comment>
<dbReference type="GO" id="GO:0005634">
    <property type="term" value="C:nucleus"/>
    <property type="evidence" value="ECO:0007669"/>
    <property type="project" value="TreeGrafter"/>
</dbReference>
<dbReference type="SFLD" id="SFLDS00003">
    <property type="entry name" value="Haloacid_Dehalogenase"/>
    <property type="match status" value="1"/>
</dbReference>
<dbReference type="Gene3D" id="3.40.50.1000">
    <property type="entry name" value="HAD superfamily/HAD-like"/>
    <property type="match status" value="1"/>
</dbReference>
<dbReference type="Gene3D" id="1.10.150.720">
    <property type="entry name" value="Haloacid dehalogenase-like hydrolase"/>
    <property type="match status" value="1"/>
</dbReference>
<dbReference type="SUPFAM" id="SSF56784">
    <property type="entry name" value="HAD-like"/>
    <property type="match status" value="1"/>
</dbReference>
<dbReference type="InterPro" id="IPR051828">
    <property type="entry name" value="HAD-like_hydrolase_domain"/>
</dbReference>
<dbReference type="Proteomes" id="UP000790833">
    <property type="component" value="Unassembled WGS sequence"/>
</dbReference>
<organism evidence="1 2">
    <name type="scientific">Scheffersomyces spartinae</name>
    <dbReference type="NCBI Taxonomy" id="45513"/>
    <lineage>
        <taxon>Eukaryota</taxon>
        <taxon>Fungi</taxon>
        <taxon>Dikarya</taxon>
        <taxon>Ascomycota</taxon>
        <taxon>Saccharomycotina</taxon>
        <taxon>Pichiomycetes</taxon>
        <taxon>Debaryomycetaceae</taxon>
        <taxon>Scheffersomyces</taxon>
    </lineage>
</organism>
<dbReference type="PANTHER" id="PTHR46191">
    <property type="match status" value="1"/>
</dbReference>
<proteinExistence type="predicted"/>
<dbReference type="AlphaFoldDB" id="A0A9P7V5G6"/>
<gene>
    <name evidence="1" type="ORF">KQ657_002873</name>
</gene>
<evidence type="ECO:0000313" key="1">
    <source>
        <dbReference type="EMBL" id="KAG7191737.1"/>
    </source>
</evidence>
<accession>A0A9P7V5G6</accession>
<reference evidence="1" key="1">
    <citation type="submission" date="2021-03" db="EMBL/GenBank/DDBJ databases">
        <authorList>
            <person name="Palmer J.M."/>
        </authorList>
    </citation>
    <scope>NUCLEOTIDE SEQUENCE</scope>
    <source>
        <strain evidence="1">ARV_011</strain>
    </source>
</reference>
<dbReference type="SFLD" id="SFLDG01129">
    <property type="entry name" value="C1.5:_HAD__Beta-PGM__Phosphata"/>
    <property type="match status" value="1"/>
</dbReference>
<evidence type="ECO:0000313" key="2">
    <source>
        <dbReference type="Proteomes" id="UP000790833"/>
    </source>
</evidence>
<dbReference type="EMBL" id="JAHMUF010000024">
    <property type="protein sequence ID" value="KAG7191737.1"/>
    <property type="molecule type" value="Genomic_DNA"/>
</dbReference>